<proteinExistence type="predicted"/>
<organism evidence="1">
    <name type="scientific">marine sediment metagenome</name>
    <dbReference type="NCBI Taxonomy" id="412755"/>
    <lineage>
        <taxon>unclassified sequences</taxon>
        <taxon>metagenomes</taxon>
        <taxon>ecological metagenomes</taxon>
    </lineage>
</organism>
<reference evidence="1" key="1">
    <citation type="journal article" date="2014" name="Front. Microbiol.">
        <title>High frequency of phylogenetically diverse reductive dehalogenase-homologous genes in deep subseafloor sedimentary metagenomes.</title>
        <authorList>
            <person name="Kawai M."/>
            <person name="Futagami T."/>
            <person name="Toyoda A."/>
            <person name="Takaki Y."/>
            <person name="Nishi S."/>
            <person name="Hori S."/>
            <person name="Arai W."/>
            <person name="Tsubouchi T."/>
            <person name="Morono Y."/>
            <person name="Uchiyama I."/>
            <person name="Ito T."/>
            <person name="Fujiyama A."/>
            <person name="Inagaki F."/>
            <person name="Takami H."/>
        </authorList>
    </citation>
    <scope>NUCLEOTIDE SEQUENCE</scope>
    <source>
        <strain evidence="1">Expedition CK06-06</strain>
    </source>
</reference>
<comment type="caution">
    <text evidence="1">The sequence shown here is derived from an EMBL/GenBank/DDBJ whole genome shotgun (WGS) entry which is preliminary data.</text>
</comment>
<protein>
    <submittedName>
        <fullName evidence="1">Uncharacterized protein</fullName>
    </submittedName>
</protein>
<feature type="non-terminal residue" evidence="1">
    <location>
        <position position="231"/>
    </location>
</feature>
<name>X1P280_9ZZZZ</name>
<dbReference type="AlphaFoldDB" id="X1P280"/>
<feature type="non-terminal residue" evidence="1">
    <location>
        <position position="1"/>
    </location>
</feature>
<sequence length="231" mass="25970">DGESNSDWPVVNNYALLPNGPFARPLYDYDDDNHPGDHGSYHPADDYAYYGHITDLRPDLADMQNVEFYSIFCFGTGYNLFKEIAKDGGFDDKNDDNIPQVEEYDKDGDGVPDHYFEAEDGHLLEQAILKIIQDIMAKVSSSSGVSVVTTGSKAGGITVQAQFYPQRNFPTGENLDWIGTCQSLWLDKYGWIREDNQADAHLHLQNDYVANIQWDSSKANVMITRLQDVNG</sequence>
<accession>X1P280</accession>
<gene>
    <name evidence="1" type="ORF">S06H3_56152</name>
</gene>
<dbReference type="EMBL" id="BARV01036097">
    <property type="protein sequence ID" value="GAI50432.1"/>
    <property type="molecule type" value="Genomic_DNA"/>
</dbReference>
<evidence type="ECO:0000313" key="1">
    <source>
        <dbReference type="EMBL" id="GAI50432.1"/>
    </source>
</evidence>